<dbReference type="Proteomes" id="UP000503313">
    <property type="component" value="Chromosome"/>
</dbReference>
<organism evidence="6 7">
    <name type="scientific">Arcobacter defluvii</name>
    <dbReference type="NCBI Taxonomy" id="873191"/>
    <lineage>
        <taxon>Bacteria</taxon>
        <taxon>Pseudomonadati</taxon>
        <taxon>Campylobacterota</taxon>
        <taxon>Epsilonproteobacteria</taxon>
        <taxon>Campylobacterales</taxon>
        <taxon>Arcobacteraceae</taxon>
        <taxon>Arcobacter</taxon>
    </lineage>
</organism>
<evidence type="ECO:0000256" key="5">
    <source>
        <dbReference type="RuleBase" id="RU003560"/>
    </source>
</evidence>
<keyword evidence="3 6" id="KW-0808">Transferase</keyword>
<dbReference type="EC" id="2.6.1.11" evidence="6"/>
<dbReference type="GO" id="GO:0003992">
    <property type="term" value="F:N2-acetyl-L-ornithine:2-oxoglutarate 5-aminotransferase activity"/>
    <property type="evidence" value="ECO:0007669"/>
    <property type="project" value="UniProtKB-EC"/>
</dbReference>
<dbReference type="InterPro" id="IPR005814">
    <property type="entry name" value="Aminotrans_3"/>
</dbReference>
<dbReference type="PROSITE" id="PS00600">
    <property type="entry name" value="AA_TRANSFER_CLASS_3"/>
    <property type="match status" value="1"/>
</dbReference>
<dbReference type="NCBIfam" id="NF002325">
    <property type="entry name" value="PRK01278.1"/>
    <property type="match status" value="1"/>
</dbReference>
<evidence type="ECO:0000313" key="6">
    <source>
        <dbReference type="EMBL" id="QKF78030.1"/>
    </source>
</evidence>
<name>A0AAE7BEK0_9BACT</name>
<evidence type="ECO:0000256" key="2">
    <source>
        <dbReference type="ARBA" id="ARBA00022576"/>
    </source>
</evidence>
<dbReference type="InterPro" id="IPR015421">
    <property type="entry name" value="PyrdxlP-dep_Trfase_major"/>
</dbReference>
<dbReference type="PIRSF" id="PIRSF000521">
    <property type="entry name" value="Transaminase_4ab_Lys_Orn"/>
    <property type="match status" value="1"/>
</dbReference>
<comment type="cofactor">
    <cofactor evidence="1">
        <name>pyridoxal 5'-phosphate</name>
        <dbReference type="ChEBI" id="CHEBI:597326"/>
    </cofactor>
</comment>
<dbReference type="FunFam" id="3.40.640.10:FF:000004">
    <property type="entry name" value="Acetylornithine aminotransferase"/>
    <property type="match status" value="1"/>
</dbReference>
<dbReference type="InterPro" id="IPR050103">
    <property type="entry name" value="Class-III_PLP-dep_AT"/>
</dbReference>
<dbReference type="GO" id="GO:0030170">
    <property type="term" value="F:pyridoxal phosphate binding"/>
    <property type="evidence" value="ECO:0007669"/>
    <property type="project" value="InterPro"/>
</dbReference>
<proteinExistence type="inferred from homology"/>
<dbReference type="EC" id="2.6.1.17" evidence="6"/>
<dbReference type="SUPFAM" id="SSF53383">
    <property type="entry name" value="PLP-dependent transferases"/>
    <property type="match status" value="1"/>
</dbReference>
<protein>
    <submittedName>
        <fullName evidence="6">N-succinyldiaminopimelate-aminotransferase / acetylornithine transaminase</fullName>
        <ecNumber evidence="6">2.6.1.11</ecNumber>
        <ecNumber evidence="6">2.6.1.17</ecNumber>
    </submittedName>
</protein>
<gene>
    <name evidence="6" type="primary">argDII</name>
    <name evidence="6" type="ORF">ADFLV_2015</name>
</gene>
<dbReference type="KEGG" id="adz:ADFLV_2015"/>
<dbReference type="PANTHER" id="PTHR11986:SF79">
    <property type="entry name" value="ACETYLORNITHINE AMINOTRANSFERASE, MITOCHONDRIAL"/>
    <property type="match status" value="1"/>
</dbReference>
<dbReference type="CDD" id="cd00610">
    <property type="entry name" value="OAT_like"/>
    <property type="match status" value="1"/>
</dbReference>
<dbReference type="PANTHER" id="PTHR11986">
    <property type="entry name" value="AMINOTRANSFERASE CLASS III"/>
    <property type="match status" value="1"/>
</dbReference>
<dbReference type="GO" id="GO:0009016">
    <property type="term" value="F:succinyldiaminopimelate transaminase activity"/>
    <property type="evidence" value="ECO:0007669"/>
    <property type="project" value="UniProtKB-EC"/>
</dbReference>
<keyword evidence="7" id="KW-1185">Reference proteome</keyword>
<dbReference type="EMBL" id="CP053835">
    <property type="protein sequence ID" value="QKF78030.1"/>
    <property type="molecule type" value="Genomic_DNA"/>
</dbReference>
<evidence type="ECO:0000256" key="1">
    <source>
        <dbReference type="ARBA" id="ARBA00001933"/>
    </source>
</evidence>
<dbReference type="InterPro" id="IPR049704">
    <property type="entry name" value="Aminotrans_3_PPA_site"/>
</dbReference>
<evidence type="ECO:0000256" key="4">
    <source>
        <dbReference type="ARBA" id="ARBA00022898"/>
    </source>
</evidence>
<dbReference type="Gene3D" id="3.90.1150.10">
    <property type="entry name" value="Aspartate Aminotransferase, domain 1"/>
    <property type="match status" value="1"/>
</dbReference>
<dbReference type="AlphaFoldDB" id="A0AAE7BEK0"/>
<accession>A0AAE7BEK0</accession>
<comment type="similarity">
    <text evidence="5">Belongs to the class-III pyridoxal-phosphate-dependent aminotransferase family.</text>
</comment>
<sequence>MKEDEYLLPLYKRLDVSFVKGKKSILYDEEGKDYVDFTSGIGVNSLGYANKEVVKTIKEQAKNILHTSNIYRIKSQEKCAKKIVELSNLDMQCFFCNSGAESNESAIKLARKYGNTEFAKAKYKIITIKNSFHGRTIATLKATAQEDKHKFFGPYPEGFVYAKDINEAITLIDESTVAVMLELIQGEGGIFMQDVHKIKELETILKSKKLLLIIDEVQTGVYRSGNFLISQYFGIKPDIITLAKGLSTGIPIGVMMTSLKNIFKAGDHGSTFGGNHMSTTVCTKVLNILEEYSNSGKLEVNIKYFNNYLHYFVDKYPSLFLQKNGWGFMQGLVLNDENKLDEIVKKSLKKGVLVLKSGKNIIRFLPALNISKKEIKQGFERFESSLIEILKEEKRK</sequence>
<evidence type="ECO:0000313" key="7">
    <source>
        <dbReference type="Proteomes" id="UP000503313"/>
    </source>
</evidence>
<evidence type="ECO:0000256" key="3">
    <source>
        <dbReference type="ARBA" id="ARBA00022679"/>
    </source>
</evidence>
<dbReference type="Gene3D" id="3.40.640.10">
    <property type="entry name" value="Type I PLP-dependent aspartate aminotransferase-like (Major domain)"/>
    <property type="match status" value="1"/>
</dbReference>
<dbReference type="RefSeq" id="WP_129011963.1">
    <property type="nucleotide sequence ID" value="NZ_CP053835.1"/>
</dbReference>
<reference evidence="6 7" key="1">
    <citation type="submission" date="2020-05" db="EMBL/GenBank/DDBJ databases">
        <title>Complete genome sequencing of Campylobacter and Arcobacter type strains.</title>
        <authorList>
            <person name="Miller W.G."/>
            <person name="Yee E."/>
        </authorList>
    </citation>
    <scope>NUCLEOTIDE SEQUENCE [LARGE SCALE GENOMIC DNA]</scope>
    <source>
        <strain evidence="6 7">LMG 25694</strain>
    </source>
</reference>
<dbReference type="InterPro" id="IPR015424">
    <property type="entry name" value="PyrdxlP-dep_Trfase"/>
</dbReference>
<dbReference type="GO" id="GO:0042802">
    <property type="term" value="F:identical protein binding"/>
    <property type="evidence" value="ECO:0007669"/>
    <property type="project" value="TreeGrafter"/>
</dbReference>
<keyword evidence="2 6" id="KW-0032">Aminotransferase</keyword>
<keyword evidence="4 5" id="KW-0663">Pyridoxal phosphate</keyword>
<dbReference type="InterPro" id="IPR015422">
    <property type="entry name" value="PyrdxlP-dep_Trfase_small"/>
</dbReference>
<dbReference type="Pfam" id="PF00202">
    <property type="entry name" value="Aminotran_3"/>
    <property type="match status" value="1"/>
</dbReference>